<dbReference type="AlphaFoldDB" id="A0A1P8RJ48"/>
<name>A0A1P8RJ48_9EURY</name>
<feature type="region of interest" description="Disordered" evidence="1">
    <location>
        <begin position="1"/>
        <end position="24"/>
    </location>
</feature>
<evidence type="ECO:0000256" key="1">
    <source>
        <dbReference type="SAM" id="MobiDB-lite"/>
    </source>
</evidence>
<sequence>MDGDCETNIRRNPPADTASESGARVCRVREASGRDDAFYLVRLWHHYFGVEYEANWLPYGPFNLLPRLKSRESHHGISGRAIRP</sequence>
<organism evidence="2 3">
    <name type="scientific">Natronorubrum daqingense</name>
    <dbReference type="NCBI Taxonomy" id="588898"/>
    <lineage>
        <taxon>Archaea</taxon>
        <taxon>Methanobacteriati</taxon>
        <taxon>Methanobacteriota</taxon>
        <taxon>Stenosarchaea group</taxon>
        <taxon>Halobacteria</taxon>
        <taxon>Halobacteriales</taxon>
        <taxon>Natrialbaceae</taxon>
        <taxon>Natronorubrum</taxon>
    </lineage>
</organism>
<keyword evidence="2" id="KW-0614">Plasmid</keyword>
<dbReference type="Proteomes" id="UP000187321">
    <property type="component" value="Plasmid unnamed2"/>
</dbReference>
<gene>
    <name evidence="2" type="ORF">BB347_18390</name>
</gene>
<geneLocation type="plasmid" evidence="2">
    <name>unnamed2</name>
</geneLocation>
<dbReference type="EMBL" id="CP019329">
    <property type="protein sequence ID" value="APX98660.1"/>
    <property type="molecule type" value="Genomic_DNA"/>
</dbReference>
<evidence type="ECO:0000313" key="2">
    <source>
        <dbReference type="EMBL" id="APX98660.1"/>
    </source>
</evidence>
<accession>A0A1P8RJ48</accession>
<reference evidence="2 3" key="1">
    <citation type="submission" date="2017-01" db="EMBL/GenBank/DDBJ databases">
        <title>Complete genome sequence of Haloterrigena daqingensis type strain (JX313T).</title>
        <authorList>
            <person name="Shuang W."/>
        </authorList>
    </citation>
    <scope>NUCLEOTIDE SEQUENCE [LARGE SCALE GENOMIC DNA]</scope>
    <source>
        <strain evidence="3">JX313</strain>
        <plasmid evidence="3">Plasmid unnamed2</plasmid>
    </source>
</reference>
<proteinExistence type="predicted"/>
<protein>
    <submittedName>
        <fullName evidence="2">Uncharacterized protein</fullName>
    </submittedName>
</protein>
<evidence type="ECO:0000313" key="3">
    <source>
        <dbReference type="Proteomes" id="UP000187321"/>
    </source>
</evidence>
<dbReference type="KEGG" id="hda:BB347_18390"/>